<gene>
    <name evidence="2" type="ORF">ST47_g5808</name>
</gene>
<dbReference type="GO" id="GO:0005634">
    <property type="term" value="C:nucleus"/>
    <property type="evidence" value="ECO:0007669"/>
    <property type="project" value="TreeGrafter"/>
</dbReference>
<keyword evidence="3" id="KW-1185">Reference proteome</keyword>
<dbReference type="PANTHER" id="PTHR12360">
    <property type="entry name" value="NUCLEAR TRANSCRIPTION FACTOR, X-BOX BINDING 1 NFX1"/>
    <property type="match status" value="1"/>
</dbReference>
<evidence type="ECO:0000256" key="1">
    <source>
        <dbReference type="SAM" id="MobiDB-lite"/>
    </source>
</evidence>
<sequence>MSTVATAQAPVGASGGADGGSRGRRPRNRNRNRAPNETSDAQNEGQSSGEQQSQRGGRSGRGRGRGRGGHSLVPSQVLQAMPGQGSDTAPTPTPTRGGHRGRGGSGRGGPGRGGAQRFPQRTAAGGRQFGGQLTTEDDAESVASASLQADAPEFEPGRPLVGCKPRAPKEKQPQAPKSTAPDIATRTHEDIDNGHYECAICTEDIKRRSKGVWSCRTCWTVFHLGCIKKWSTNEGSAAARQQAQDGEAPPPRQWRCPGCNLPKDVLPKNFSSVSVILQWMVLPQSKNGLDRSNVQTRVVVSSTAASMPANKHATDRTPIRLTVHDLPTLSPTVLAARRVFHSYQMLVERTVGTPFRTAQSLATQHSTVVTNASRRAIKANAGPVWRRSRLHVDVVVQRLPRSAIKEPRRLHSACASVVSRSTVDDTSAVSTVALESAKPPSGKQTEGSHALWTQPLNGLEKTSRQNTSAPVHVVVS</sequence>
<dbReference type="EMBL" id="JYNV01000200">
    <property type="protein sequence ID" value="KZM23183.1"/>
    <property type="molecule type" value="Genomic_DNA"/>
</dbReference>
<feature type="compositionally biased region" description="Gly residues" evidence="1">
    <location>
        <begin position="103"/>
        <end position="114"/>
    </location>
</feature>
<dbReference type="GO" id="GO:0000122">
    <property type="term" value="P:negative regulation of transcription by RNA polymerase II"/>
    <property type="evidence" value="ECO:0007669"/>
    <property type="project" value="TreeGrafter"/>
</dbReference>
<dbReference type="OrthoDB" id="3695281at2759"/>
<comment type="caution">
    <text evidence="2">The sequence shown here is derived from an EMBL/GenBank/DDBJ whole genome shotgun (WGS) entry which is preliminary data.</text>
</comment>
<accession>A0A163DIX5</accession>
<proteinExistence type="predicted"/>
<dbReference type="CDD" id="cd16492">
    <property type="entry name" value="RING-CH-C4HC3_NFX1-like"/>
    <property type="match status" value="1"/>
</dbReference>
<feature type="compositionally biased region" description="Low complexity" evidence="1">
    <location>
        <begin position="44"/>
        <end position="56"/>
    </location>
</feature>
<dbReference type="InterPro" id="IPR013083">
    <property type="entry name" value="Znf_RING/FYVE/PHD"/>
</dbReference>
<protein>
    <submittedName>
        <fullName evidence="2">Nucleic acid binding</fullName>
    </submittedName>
</protein>
<dbReference type="GO" id="GO:0000981">
    <property type="term" value="F:DNA-binding transcription factor activity, RNA polymerase II-specific"/>
    <property type="evidence" value="ECO:0007669"/>
    <property type="project" value="TreeGrafter"/>
</dbReference>
<dbReference type="STRING" id="5454.A0A163DIX5"/>
<dbReference type="Proteomes" id="UP000076837">
    <property type="component" value="Unassembled WGS sequence"/>
</dbReference>
<reference evidence="2 3" key="1">
    <citation type="journal article" date="2016" name="Sci. Rep.">
        <title>Draft genome sequencing and secretome analysis of fungal phytopathogen Ascochyta rabiei provides insight into the necrotrophic effector repertoire.</title>
        <authorList>
            <person name="Verma S."/>
            <person name="Gazara R.K."/>
            <person name="Nizam S."/>
            <person name="Parween S."/>
            <person name="Chattopadhyay D."/>
            <person name="Verma P.K."/>
        </authorList>
    </citation>
    <scope>NUCLEOTIDE SEQUENCE [LARGE SCALE GENOMIC DNA]</scope>
    <source>
        <strain evidence="2 3">ArDII</strain>
    </source>
</reference>
<evidence type="ECO:0000313" key="3">
    <source>
        <dbReference type="Proteomes" id="UP000076837"/>
    </source>
</evidence>
<dbReference type="SUPFAM" id="SSF57850">
    <property type="entry name" value="RING/U-box"/>
    <property type="match status" value="1"/>
</dbReference>
<evidence type="ECO:0000313" key="2">
    <source>
        <dbReference type="EMBL" id="KZM23183.1"/>
    </source>
</evidence>
<organism evidence="2 3">
    <name type="scientific">Didymella rabiei</name>
    <name type="common">Chickpea ascochyta blight fungus</name>
    <name type="synonym">Mycosphaerella rabiei</name>
    <dbReference type="NCBI Taxonomy" id="5454"/>
    <lineage>
        <taxon>Eukaryota</taxon>
        <taxon>Fungi</taxon>
        <taxon>Dikarya</taxon>
        <taxon>Ascomycota</taxon>
        <taxon>Pezizomycotina</taxon>
        <taxon>Dothideomycetes</taxon>
        <taxon>Pleosporomycetidae</taxon>
        <taxon>Pleosporales</taxon>
        <taxon>Pleosporineae</taxon>
        <taxon>Didymellaceae</taxon>
        <taxon>Ascochyta</taxon>
    </lineage>
</organism>
<dbReference type="GO" id="GO:0000977">
    <property type="term" value="F:RNA polymerase II transcription regulatory region sequence-specific DNA binding"/>
    <property type="evidence" value="ECO:0007669"/>
    <property type="project" value="TreeGrafter"/>
</dbReference>
<dbReference type="AlphaFoldDB" id="A0A163DIX5"/>
<dbReference type="PANTHER" id="PTHR12360:SF12">
    <property type="entry name" value="TRANSCRIPTIONAL REPRESSOR NF-X1"/>
    <property type="match status" value="1"/>
</dbReference>
<feature type="compositionally biased region" description="Basic residues" evidence="1">
    <location>
        <begin position="22"/>
        <end position="32"/>
    </location>
</feature>
<name>A0A163DIX5_DIDRA</name>
<dbReference type="InterPro" id="IPR034078">
    <property type="entry name" value="NFX1_fam"/>
</dbReference>
<feature type="compositionally biased region" description="Basic residues" evidence="1">
    <location>
        <begin position="58"/>
        <end position="68"/>
    </location>
</feature>
<feature type="region of interest" description="Disordered" evidence="1">
    <location>
        <begin position="1"/>
        <end position="183"/>
    </location>
</feature>
<dbReference type="Gene3D" id="3.30.40.10">
    <property type="entry name" value="Zinc/RING finger domain, C3HC4 (zinc finger)"/>
    <property type="match status" value="1"/>
</dbReference>